<name>A0A9N9CE25_9GLOM</name>
<dbReference type="EMBL" id="CAJVPL010002022">
    <property type="protein sequence ID" value="CAG8596534.1"/>
    <property type="molecule type" value="Genomic_DNA"/>
</dbReference>
<dbReference type="Proteomes" id="UP000789831">
    <property type="component" value="Unassembled WGS sequence"/>
</dbReference>
<accession>A0A9N9CE25</accession>
<dbReference type="Gene3D" id="3.90.640.10">
    <property type="entry name" value="Actin, Chain A, domain 4"/>
    <property type="match status" value="1"/>
</dbReference>
<dbReference type="InterPro" id="IPR013126">
    <property type="entry name" value="Hsp_70_fam"/>
</dbReference>
<dbReference type="SUPFAM" id="SSF100920">
    <property type="entry name" value="Heat shock protein 70kD (HSP70), peptide-binding domain"/>
    <property type="match status" value="1"/>
</dbReference>
<organism evidence="4 5">
    <name type="scientific">Ambispora gerdemannii</name>
    <dbReference type="NCBI Taxonomy" id="144530"/>
    <lineage>
        <taxon>Eukaryota</taxon>
        <taxon>Fungi</taxon>
        <taxon>Fungi incertae sedis</taxon>
        <taxon>Mucoromycota</taxon>
        <taxon>Glomeromycotina</taxon>
        <taxon>Glomeromycetes</taxon>
        <taxon>Archaeosporales</taxon>
        <taxon>Ambisporaceae</taxon>
        <taxon>Ambispora</taxon>
    </lineage>
</organism>
<dbReference type="PANTHER" id="PTHR45639">
    <property type="entry name" value="HSC70CB, ISOFORM G-RELATED"/>
    <property type="match status" value="1"/>
</dbReference>
<dbReference type="FunFam" id="3.90.640.10:FF:000010">
    <property type="entry name" value="heat shock 70 kDa protein 14"/>
    <property type="match status" value="1"/>
</dbReference>
<dbReference type="PRINTS" id="PR00301">
    <property type="entry name" value="HEATSHOCK70"/>
</dbReference>
<protein>
    <submittedName>
        <fullName evidence="4">10818_t:CDS:1</fullName>
    </submittedName>
</protein>
<evidence type="ECO:0000256" key="2">
    <source>
        <dbReference type="ARBA" id="ARBA00022741"/>
    </source>
</evidence>
<dbReference type="GO" id="GO:0140662">
    <property type="term" value="F:ATP-dependent protein folding chaperone"/>
    <property type="evidence" value="ECO:0007669"/>
    <property type="project" value="InterPro"/>
</dbReference>
<evidence type="ECO:0000256" key="1">
    <source>
        <dbReference type="ARBA" id="ARBA00007381"/>
    </source>
</evidence>
<dbReference type="GO" id="GO:0005829">
    <property type="term" value="C:cytosol"/>
    <property type="evidence" value="ECO:0007669"/>
    <property type="project" value="TreeGrafter"/>
</dbReference>
<dbReference type="InterPro" id="IPR029047">
    <property type="entry name" value="HSP70_peptide-bd_sf"/>
</dbReference>
<dbReference type="AlphaFoldDB" id="A0A9N9CE25"/>
<evidence type="ECO:0000313" key="5">
    <source>
        <dbReference type="Proteomes" id="UP000789831"/>
    </source>
</evidence>
<keyword evidence="2" id="KW-0547">Nucleotide-binding</keyword>
<evidence type="ECO:0000256" key="3">
    <source>
        <dbReference type="ARBA" id="ARBA00022840"/>
    </source>
</evidence>
<evidence type="ECO:0000313" key="4">
    <source>
        <dbReference type="EMBL" id="CAG8596534.1"/>
    </source>
</evidence>
<comment type="similarity">
    <text evidence="1">Belongs to the heat shock protein 70 family.</text>
</comment>
<dbReference type="GO" id="GO:0005634">
    <property type="term" value="C:nucleus"/>
    <property type="evidence" value="ECO:0007669"/>
    <property type="project" value="TreeGrafter"/>
</dbReference>
<comment type="caution">
    <text evidence="4">The sequence shown here is derived from an EMBL/GenBank/DDBJ whole genome shotgun (WGS) entry which is preliminary data.</text>
</comment>
<dbReference type="Pfam" id="PF00012">
    <property type="entry name" value="HSP70"/>
    <property type="match status" value="1"/>
</dbReference>
<proteinExistence type="inferred from homology"/>
<dbReference type="InterPro" id="IPR043129">
    <property type="entry name" value="ATPase_NBD"/>
</dbReference>
<keyword evidence="5" id="KW-1185">Reference proteome</keyword>
<dbReference type="Gene3D" id="3.30.420.40">
    <property type="match status" value="1"/>
</dbReference>
<dbReference type="PANTHER" id="PTHR45639:SF32">
    <property type="entry name" value="HEAT SHOCK PROTEIN PDR13"/>
    <property type="match status" value="1"/>
</dbReference>
<reference evidence="4" key="1">
    <citation type="submission" date="2021-06" db="EMBL/GenBank/DDBJ databases">
        <authorList>
            <person name="Kallberg Y."/>
            <person name="Tangrot J."/>
            <person name="Rosling A."/>
        </authorList>
    </citation>
    <scope>NUCLEOTIDE SEQUENCE</scope>
    <source>
        <strain evidence="4">MT106</strain>
    </source>
</reference>
<sequence>MGSTHDPTLGGVAFDQLLVTHFANEFKRKSKIDISNNKRALAKLRTSVESTKKTLSSSLNAPCSVESLADGVDFHGTINRTRFEIMASKLFTRCLNVIRDTLKENSLEPYSIDEVILVGGSCRIPKLQTKLREIFPNPETHIRLDLEPDEVVAYGCAYQGALISELKIKGYQIQDIISDREITNVPHLTKVIGILNAHEQFVTIVKENTPLPVRRVVQFSNMELAQKEVYVAVWEGSPQQSVVKAECDDNKDDEDKKVEAIINKAEILENKMGDPSSTTTEQPKIVPEKLLAEIVLTELKPSNKIGDLQFELVLEININKKCTIVLSENKSNKSVEVEVPPSVVAVES</sequence>
<gene>
    <name evidence="4" type="ORF">AGERDE_LOCUS8877</name>
</gene>
<dbReference type="Gene3D" id="2.60.34.10">
    <property type="entry name" value="Substrate Binding Domain Of DNAk, Chain A, domain 1"/>
    <property type="match status" value="1"/>
</dbReference>
<keyword evidence="3" id="KW-0067">ATP-binding</keyword>
<dbReference type="GO" id="GO:0005524">
    <property type="term" value="F:ATP binding"/>
    <property type="evidence" value="ECO:0007669"/>
    <property type="project" value="UniProtKB-KW"/>
</dbReference>
<dbReference type="OrthoDB" id="29851at2759"/>
<dbReference type="SUPFAM" id="SSF53067">
    <property type="entry name" value="Actin-like ATPase domain"/>
    <property type="match status" value="1"/>
</dbReference>